<dbReference type="KEGG" id="mets:DK389_27090"/>
<dbReference type="Proteomes" id="UP000245926">
    <property type="component" value="Chromosome"/>
</dbReference>
<organism evidence="1 2">
    <name type="scientific">Methylobacterium durans</name>
    <dbReference type="NCBI Taxonomy" id="2202825"/>
    <lineage>
        <taxon>Bacteria</taxon>
        <taxon>Pseudomonadati</taxon>
        <taxon>Pseudomonadota</taxon>
        <taxon>Alphaproteobacteria</taxon>
        <taxon>Hyphomicrobiales</taxon>
        <taxon>Methylobacteriaceae</taxon>
        <taxon>Methylobacterium</taxon>
    </lineage>
</organism>
<sequence>MRLLPVALLTLPFGARAQSVEDGSDAAIGPAETRTILDRVGRDLKSPDARVTALRRGEGAVICGSVDVKNRMGLYTGPRGFVADLSDGFFGRVPDGPELLSPSRMDDYRAMERTRDLYFKACLR</sequence>
<dbReference type="OrthoDB" id="7998084at2"/>
<evidence type="ECO:0000313" key="1">
    <source>
        <dbReference type="EMBL" id="AWN43505.1"/>
    </source>
</evidence>
<evidence type="ECO:0000313" key="2">
    <source>
        <dbReference type="Proteomes" id="UP000245926"/>
    </source>
</evidence>
<protein>
    <submittedName>
        <fullName evidence="1">Uncharacterized protein</fullName>
    </submittedName>
</protein>
<dbReference type="AlphaFoldDB" id="A0A2U8WBG8"/>
<dbReference type="RefSeq" id="WP_109894367.1">
    <property type="nucleotide sequence ID" value="NZ_CP029550.1"/>
</dbReference>
<dbReference type="EMBL" id="CP029550">
    <property type="protein sequence ID" value="AWN43505.1"/>
    <property type="molecule type" value="Genomic_DNA"/>
</dbReference>
<proteinExistence type="predicted"/>
<reference evidence="2" key="1">
    <citation type="submission" date="2018-05" db="EMBL/GenBank/DDBJ databases">
        <title>Complete Genome Sequence of Methylobacterium sp. 17SD2-17.</title>
        <authorList>
            <person name="Srinivasan S."/>
        </authorList>
    </citation>
    <scope>NUCLEOTIDE SEQUENCE [LARGE SCALE GENOMIC DNA]</scope>
    <source>
        <strain evidence="2">17SD2-17</strain>
    </source>
</reference>
<accession>A0A2U8WBG8</accession>
<keyword evidence="2" id="KW-1185">Reference proteome</keyword>
<gene>
    <name evidence="1" type="ORF">DK389_27090</name>
</gene>
<name>A0A2U8WBG8_9HYPH</name>